<feature type="transmembrane region" description="Helical" evidence="5">
    <location>
        <begin position="205"/>
        <end position="227"/>
    </location>
</feature>
<dbReference type="InterPro" id="IPR036259">
    <property type="entry name" value="MFS_trans_sf"/>
</dbReference>
<feature type="domain" description="Major facilitator superfamily (MFS) profile" evidence="6">
    <location>
        <begin position="34"/>
        <end position="446"/>
    </location>
</feature>
<feature type="transmembrane region" description="Helical" evidence="5">
    <location>
        <begin position="161"/>
        <end position="185"/>
    </location>
</feature>
<keyword evidence="8" id="KW-1185">Reference proteome</keyword>
<dbReference type="Proteomes" id="UP001642483">
    <property type="component" value="Unassembled WGS sequence"/>
</dbReference>
<feature type="transmembrane region" description="Helical" evidence="5">
    <location>
        <begin position="396"/>
        <end position="417"/>
    </location>
</feature>
<dbReference type="InterPro" id="IPR049680">
    <property type="entry name" value="FLVCR1-2_SLC49-like"/>
</dbReference>
<keyword evidence="4 5" id="KW-0472">Membrane</keyword>
<evidence type="ECO:0000256" key="2">
    <source>
        <dbReference type="ARBA" id="ARBA00022692"/>
    </source>
</evidence>
<feature type="transmembrane region" description="Helical" evidence="5">
    <location>
        <begin position="296"/>
        <end position="315"/>
    </location>
</feature>
<proteinExistence type="predicted"/>
<keyword evidence="2 5" id="KW-0812">Transmembrane</keyword>
<dbReference type="Gene3D" id="1.20.1250.20">
    <property type="entry name" value="MFS general substrate transporter like domains"/>
    <property type="match status" value="2"/>
</dbReference>
<comment type="subcellular location">
    <subcellularLocation>
        <location evidence="1">Membrane</location>
        <topology evidence="1">Multi-pass membrane protein</topology>
    </subcellularLocation>
</comment>
<dbReference type="PROSITE" id="PS50850">
    <property type="entry name" value="MFS"/>
    <property type="match status" value="1"/>
</dbReference>
<evidence type="ECO:0000256" key="1">
    <source>
        <dbReference type="ARBA" id="ARBA00004141"/>
    </source>
</evidence>
<accession>A0ABP0FSZ0</accession>
<dbReference type="EMBL" id="CAWYQH010000096">
    <property type="protein sequence ID" value="CAK8682760.1"/>
    <property type="molecule type" value="Genomic_DNA"/>
</dbReference>
<evidence type="ECO:0000256" key="3">
    <source>
        <dbReference type="ARBA" id="ARBA00022989"/>
    </source>
</evidence>
<name>A0ABP0FSZ0_CLALP</name>
<protein>
    <recommendedName>
        <fullName evidence="6">Major facilitator superfamily (MFS) profile domain-containing protein</fullName>
    </recommendedName>
</protein>
<feature type="transmembrane region" description="Helical" evidence="5">
    <location>
        <begin position="359"/>
        <end position="375"/>
    </location>
</feature>
<evidence type="ECO:0000313" key="8">
    <source>
        <dbReference type="Proteomes" id="UP001642483"/>
    </source>
</evidence>
<feature type="transmembrane region" description="Helical" evidence="5">
    <location>
        <begin position="127"/>
        <end position="149"/>
    </location>
</feature>
<keyword evidence="3 5" id="KW-1133">Transmembrane helix</keyword>
<dbReference type="PANTHER" id="PTHR10924">
    <property type="entry name" value="MAJOR FACILITATOR SUPERFAMILY PROTEIN-RELATED"/>
    <property type="match status" value="1"/>
</dbReference>
<evidence type="ECO:0000256" key="5">
    <source>
        <dbReference type="SAM" id="Phobius"/>
    </source>
</evidence>
<feature type="transmembrane region" description="Helical" evidence="5">
    <location>
        <begin position="74"/>
        <end position="94"/>
    </location>
</feature>
<evidence type="ECO:0000313" key="7">
    <source>
        <dbReference type="EMBL" id="CAK8682760.1"/>
    </source>
</evidence>
<evidence type="ECO:0000256" key="4">
    <source>
        <dbReference type="ARBA" id="ARBA00023136"/>
    </source>
</evidence>
<dbReference type="Pfam" id="PF07690">
    <property type="entry name" value="MFS_1"/>
    <property type="match status" value="1"/>
</dbReference>
<feature type="transmembrane region" description="Helical" evidence="5">
    <location>
        <begin position="33"/>
        <end position="54"/>
    </location>
</feature>
<dbReference type="InterPro" id="IPR011701">
    <property type="entry name" value="MFS"/>
</dbReference>
<organism evidence="7 8">
    <name type="scientific">Clavelina lepadiformis</name>
    <name type="common">Light-bulb sea squirt</name>
    <name type="synonym">Ascidia lepadiformis</name>
    <dbReference type="NCBI Taxonomy" id="159417"/>
    <lineage>
        <taxon>Eukaryota</taxon>
        <taxon>Metazoa</taxon>
        <taxon>Chordata</taxon>
        <taxon>Tunicata</taxon>
        <taxon>Ascidiacea</taxon>
        <taxon>Aplousobranchia</taxon>
        <taxon>Clavelinidae</taxon>
        <taxon>Clavelina</taxon>
    </lineage>
</organism>
<reference evidence="7 8" key="1">
    <citation type="submission" date="2024-02" db="EMBL/GenBank/DDBJ databases">
        <authorList>
            <person name="Daric V."/>
            <person name="Darras S."/>
        </authorList>
    </citation>
    <scope>NUCLEOTIDE SEQUENCE [LARGE SCALE GENOMIC DNA]</scope>
</reference>
<feature type="transmembrane region" description="Helical" evidence="5">
    <location>
        <begin position="259"/>
        <end position="284"/>
    </location>
</feature>
<dbReference type="PANTHER" id="PTHR10924:SF27">
    <property type="entry name" value="SOLUTE CARRIER FAMILY 49 MEMBER 4"/>
    <property type="match status" value="1"/>
</dbReference>
<evidence type="ECO:0000259" key="6">
    <source>
        <dbReference type="PROSITE" id="PS50850"/>
    </source>
</evidence>
<gene>
    <name evidence="7" type="ORF">CVLEPA_LOCUS13548</name>
</gene>
<feature type="transmembrane region" description="Helical" evidence="5">
    <location>
        <begin position="327"/>
        <end position="347"/>
    </location>
</feature>
<dbReference type="InterPro" id="IPR020846">
    <property type="entry name" value="MFS_dom"/>
</dbReference>
<sequence>MENDQAKEIYCDNEEQETLPLIQGNYRVYWYRWYVLLLFILFWIILTGSTALWSPINVSAERALGFQKSDFDLIANWGVVGTVIFLPVGLWLLMKFGLRTVVVSGASLGFVGAGLRCLPLGENLKYAIHVGQILIGIGSSAVVGVAPYISSAWFPSKERVFATGLMLLSGNLGGSLAYVLGPYLVEVPHNSSNSSSDTTTIRCQILNYMYLNFGMIAFVFLLMLIYFPSKPPSPPSHSAALIRLDFVTSIKSLIRNRTYWAIVIVFDGVVGSFMAWWGIMPVLYADKEISETTSGWIGAALVLFGTIIGSAIGRLADAIPSHRTKVFLITLVLSYISCLYIVVMSLNWIPVIPFKFSEIGLWVSSMIAGVSVYALQPVTMEMAVDVAYPVGEGVAGYVLMWITMLMNVIFFSVLSVIKNQDTAFYMMFAFLTSALPFAFFAIPKTYQRLNIDINVADK</sequence>
<feature type="transmembrane region" description="Helical" evidence="5">
    <location>
        <begin position="423"/>
        <end position="442"/>
    </location>
</feature>
<dbReference type="SUPFAM" id="SSF103473">
    <property type="entry name" value="MFS general substrate transporter"/>
    <property type="match status" value="1"/>
</dbReference>
<comment type="caution">
    <text evidence="7">The sequence shown here is derived from an EMBL/GenBank/DDBJ whole genome shotgun (WGS) entry which is preliminary data.</text>
</comment>